<evidence type="ECO:0000313" key="3">
    <source>
        <dbReference type="EMBL" id="GGB86081.1"/>
    </source>
</evidence>
<dbReference type="PANTHER" id="PTHR46118">
    <property type="entry name" value="PROTEIN ABHD11"/>
    <property type="match status" value="1"/>
</dbReference>
<name>A0A8H9FX36_9MICO</name>
<keyword evidence="1 3" id="KW-0378">Hydrolase</keyword>
<evidence type="ECO:0000313" key="4">
    <source>
        <dbReference type="Proteomes" id="UP000628079"/>
    </source>
</evidence>
<accession>A0A8H9FX36</accession>
<evidence type="ECO:0000259" key="2">
    <source>
        <dbReference type="Pfam" id="PF00561"/>
    </source>
</evidence>
<protein>
    <submittedName>
        <fullName evidence="3">Alpha/beta hydrolase</fullName>
    </submittedName>
</protein>
<dbReference type="Proteomes" id="UP000628079">
    <property type="component" value="Unassembled WGS sequence"/>
</dbReference>
<dbReference type="SUPFAM" id="SSF53474">
    <property type="entry name" value="alpha/beta-Hydrolases"/>
    <property type="match status" value="1"/>
</dbReference>
<dbReference type="PANTHER" id="PTHR46118:SF4">
    <property type="entry name" value="PROTEIN ABHD11"/>
    <property type="match status" value="1"/>
</dbReference>
<dbReference type="AlphaFoldDB" id="A0A8H9FX36"/>
<dbReference type="GO" id="GO:0016787">
    <property type="term" value="F:hydrolase activity"/>
    <property type="evidence" value="ECO:0007669"/>
    <property type="project" value="UniProtKB-KW"/>
</dbReference>
<dbReference type="Gene3D" id="3.40.50.1820">
    <property type="entry name" value="alpha/beta hydrolase"/>
    <property type="match status" value="1"/>
</dbReference>
<comment type="caution">
    <text evidence="3">The sequence shown here is derived from an EMBL/GenBank/DDBJ whole genome shotgun (WGS) entry which is preliminary data.</text>
</comment>
<proteinExistence type="predicted"/>
<sequence length="276" mass="30056">MTSAAGVVGPLHTLSVGTAGPRVAFLHGLFGQGRNWSTIAKALAGPSGEGARCTLVDLPDHGRSPWTETFSFESYAASVAATLRAVDEGPWVVVGHSLGGKVAMTLALTDPTLVDRLVVVDIAPKDYVNLDRFTGYMDEMRRLPLGELRDRADAEARFEEPDPGVKAFLLQNLRREGTSWRWQANLELFVADAARGHHSVIADFPFEPGMVEPYAGPVLWIAGSESRYIKDEDGERMRAFFPRTRQLTVKGASHWVHSDAPAVVIEALRRVLAAPA</sequence>
<dbReference type="Pfam" id="PF00561">
    <property type="entry name" value="Abhydrolase_1"/>
    <property type="match status" value="1"/>
</dbReference>
<feature type="domain" description="AB hydrolase-1" evidence="2">
    <location>
        <begin position="21"/>
        <end position="261"/>
    </location>
</feature>
<dbReference type="InterPro" id="IPR000073">
    <property type="entry name" value="AB_hydrolase_1"/>
</dbReference>
<dbReference type="PRINTS" id="PR00111">
    <property type="entry name" value="ABHYDROLASE"/>
</dbReference>
<gene>
    <name evidence="3" type="ORF">GCM10011314_27310</name>
</gene>
<dbReference type="InterPro" id="IPR029058">
    <property type="entry name" value="AB_hydrolase_fold"/>
</dbReference>
<reference evidence="3" key="2">
    <citation type="submission" date="2020-09" db="EMBL/GenBank/DDBJ databases">
        <authorList>
            <person name="Sun Q."/>
            <person name="Zhou Y."/>
        </authorList>
    </citation>
    <scope>NUCLEOTIDE SEQUENCE</scope>
    <source>
        <strain evidence="3">CGMCC 1.10749</strain>
    </source>
</reference>
<reference evidence="3" key="1">
    <citation type="journal article" date="2014" name="Int. J. Syst. Evol. Microbiol.">
        <title>Complete genome sequence of Corynebacterium casei LMG S-19264T (=DSM 44701T), isolated from a smear-ripened cheese.</title>
        <authorList>
            <consortium name="US DOE Joint Genome Institute (JGI-PGF)"/>
            <person name="Walter F."/>
            <person name="Albersmeier A."/>
            <person name="Kalinowski J."/>
            <person name="Ruckert C."/>
        </authorList>
    </citation>
    <scope>NUCLEOTIDE SEQUENCE</scope>
    <source>
        <strain evidence="3">CGMCC 1.10749</strain>
    </source>
</reference>
<dbReference type="RefSeq" id="WP_035946530.1">
    <property type="nucleotide sequence ID" value="NZ_BMEA01000002.1"/>
</dbReference>
<evidence type="ECO:0000256" key="1">
    <source>
        <dbReference type="ARBA" id="ARBA00022801"/>
    </source>
</evidence>
<dbReference type="EMBL" id="BMEA01000002">
    <property type="protein sequence ID" value="GGB86081.1"/>
    <property type="molecule type" value="Genomic_DNA"/>
</dbReference>
<organism evidence="3 4">
    <name type="scientific">Knoellia flava</name>
    <dbReference type="NCBI Taxonomy" id="913969"/>
    <lineage>
        <taxon>Bacteria</taxon>
        <taxon>Bacillati</taxon>
        <taxon>Actinomycetota</taxon>
        <taxon>Actinomycetes</taxon>
        <taxon>Micrococcales</taxon>
        <taxon>Intrasporangiaceae</taxon>
        <taxon>Knoellia</taxon>
    </lineage>
</organism>